<dbReference type="PANTHER" id="PTHR10631:SF3">
    <property type="entry name" value="TRNA (GUANINE(26)-N(2))-DIMETHYLTRANSFERASE"/>
    <property type="match status" value="1"/>
</dbReference>
<comment type="catalytic activity">
    <reaction evidence="8 9">
        <text>guanosine(26) in tRNA + 2 S-adenosyl-L-methionine = N(2)-dimethylguanosine(26) in tRNA + 2 S-adenosyl-L-homocysteine + 2 H(+)</text>
        <dbReference type="Rhea" id="RHEA:43140"/>
        <dbReference type="Rhea" id="RHEA-COMP:10359"/>
        <dbReference type="Rhea" id="RHEA-COMP:10360"/>
        <dbReference type="ChEBI" id="CHEBI:15378"/>
        <dbReference type="ChEBI" id="CHEBI:57856"/>
        <dbReference type="ChEBI" id="CHEBI:59789"/>
        <dbReference type="ChEBI" id="CHEBI:74269"/>
        <dbReference type="ChEBI" id="CHEBI:74513"/>
        <dbReference type="EC" id="2.1.1.216"/>
    </reaction>
</comment>
<keyword evidence="5 9" id="KW-0819">tRNA processing</keyword>
<evidence type="ECO:0000313" key="12">
    <source>
        <dbReference type="Proteomes" id="UP000001876"/>
    </source>
</evidence>
<dbReference type="InterPro" id="IPR029063">
    <property type="entry name" value="SAM-dependent_MTases_sf"/>
</dbReference>
<organism evidence="12">
    <name type="scientific">Micromonas pusilla (strain CCMP1545)</name>
    <name type="common">Picoplanktonic green alga</name>
    <dbReference type="NCBI Taxonomy" id="564608"/>
    <lineage>
        <taxon>Eukaryota</taxon>
        <taxon>Viridiplantae</taxon>
        <taxon>Chlorophyta</taxon>
        <taxon>Mamiellophyceae</taxon>
        <taxon>Mamiellales</taxon>
        <taxon>Mamiellaceae</taxon>
        <taxon>Micromonas</taxon>
    </lineage>
</organism>
<dbReference type="STRING" id="564608.C1MP12"/>
<dbReference type="GO" id="GO:0160104">
    <property type="term" value="F:tRNA (guanine(26)-N2)-dimethyltransferase activity"/>
    <property type="evidence" value="ECO:0007669"/>
    <property type="project" value="UniProtKB-UniRule"/>
</dbReference>
<keyword evidence="12" id="KW-1185">Reference proteome</keyword>
<dbReference type="NCBIfam" id="TIGR00308">
    <property type="entry name" value="TRM1"/>
    <property type="match status" value="1"/>
</dbReference>
<evidence type="ECO:0000256" key="6">
    <source>
        <dbReference type="ARBA" id="ARBA00022884"/>
    </source>
</evidence>
<comment type="similarity">
    <text evidence="9">Belongs to the class I-like SAM-binding methyltransferase superfamily. Trm1 family.</text>
</comment>
<dbReference type="EC" id="2.1.1.216" evidence="7 9"/>
<dbReference type="Proteomes" id="UP000001876">
    <property type="component" value="Unassembled WGS sequence"/>
</dbReference>
<feature type="compositionally biased region" description="Basic and acidic residues" evidence="10">
    <location>
        <begin position="548"/>
        <end position="560"/>
    </location>
</feature>
<dbReference type="OrthoDB" id="495709at2759"/>
<evidence type="ECO:0000256" key="4">
    <source>
        <dbReference type="ARBA" id="ARBA00022691"/>
    </source>
</evidence>
<evidence type="ECO:0000256" key="3">
    <source>
        <dbReference type="ARBA" id="ARBA00022679"/>
    </source>
</evidence>
<feature type="compositionally biased region" description="Basic residues" evidence="10">
    <location>
        <begin position="579"/>
        <end position="588"/>
    </location>
</feature>
<evidence type="ECO:0000256" key="10">
    <source>
        <dbReference type="SAM" id="MobiDB-lite"/>
    </source>
</evidence>
<feature type="compositionally biased region" description="Basic and acidic residues" evidence="10">
    <location>
        <begin position="105"/>
        <end position="116"/>
    </location>
</feature>
<keyword evidence="2 9" id="KW-0489">Methyltransferase</keyword>
<dbReference type="RefSeq" id="XP_003056740.1">
    <property type="nucleotide sequence ID" value="XM_003056694.1"/>
</dbReference>
<feature type="compositionally biased region" description="Gly residues" evidence="10">
    <location>
        <begin position="117"/>
        <end position="133"/>
    </location>
</feature>
<dbReference type="eggNOG" id="KOG1253">
    <property type="taxonomic scope" value="Eukaryota"/>
</dbReference>
<feature type="region of interest" description="Disordered" evidence="10">
    <location>
        <begin position="548"/>
        <end position="588"/>
    </location>
</feature>
<protein>
    <recommendedName>
        <fullName evidence="7 9">tRNA (guanine(26)-N(2))-dimethyltransferase</fullName>
        <ecNumber evidence="7 9">2.1.1.216</ecNumber>
    </recommendedName>
</protein>
<evidence type="ECO:0000313" key="11">
    <source>
        <dbReference type="EMBL" id="EEH58385.1"/>
    </source>
</evidence>
<gene>
    <name evidence="11" type="ORF">MICPUCDRAFT_56104</name>
</gene>
<dbReference type="GO" id="GO:0005634">
    <property type="term" value="C:nucleus"/>
    <property type="evidence" value="ECO:0007669"/>
    <property type="project" value="TreeGrafter"/>
</dbReference>
<dbReference type="Gene3D" id="3.30.56.70">
    <property type="entry name" value="N2,N2-dimethylguanosine tRNA methyltransferase, C-terminal domain"/>
    <property type="match status" value="1"/>
</dbReference>
<feature type="region of interest" description="Disordered" evidence="10">
    <location>
        <begin position="105"/>
        <end position="156"/>
    </location>
</feature>
<sequence length="588" mass="64557">MSLVSHETPPPPPEGYSVVTEGKARILQRANEAFYNKAQVVNRDLSLAVIRQFQRARATEHETEKRTPKNRRMKGLMCATPRDSAILPYLLTADEIEDMYKSQLEHERDDAEKAAKEGGGGGGGGDGGTAGGGGEKREGEEDADAPPKQKPPLKPIRVLEGMAASGLRAVRYARELEDLGCVVANDLDPRAIASIARNVEYNAKCSEDAATRMKRIVCASGDVRMLMMQHEKMFDVVDLDPYGTPSTLLDGAVQTAADGALLCVTATDMAVLCGNNGEVCWTKYGAYPHRAKYCHEQAVRILLASIDAAASRYKRHIVPMISVSIDFYVRVFVRIYTSAKECKMAASKVSYVYQCVGCDTFALQPVGKSVTKGESTKFQPGSGPSVPEKCPNCGWHWNVGGPFWSEPTHDMGFVADVKKHVEGNKDMYPGYDKIHGLLTTVEEELPDVPLHYDIHSMSMCLKATPPPMPLLRSAVINAGYRVSSAHSNPLAIKTDAPAEVLWDILRCWIKEHPVKAQPTKTPGCVILSKEPTTAANWTRVAGAFTKAQREKVTRFPRNPEENWGPKQRAGRPEEGRVGRQGHKKRRTG</sequence>
<dbReference type="InterPro" id="IPR002905">
    <property type="entry name" value="Trm1"/>
</dbReference>
<evidence type="ECO:0000256" key="7">
    <source>
        <dbReference type="ARBA" id="ARBA00039099"/>
    </source>
</evidence>
<keyword evidence="4 9" id="KW-0949">S-adenosyl-L-methionine</keyword>
<keyword evidence="3 9" id="KW-0808">Transferase</keyword>
<keyword evidence="1 9" id="KW-0820">tRNA-binding</keyword>
<dbReference type="KEGG" id="mpp:MICPUCDRAFT_56104"/>
<dbReference type="GO" id="GO:0002940">
    <property type="term" value="P:tRNA N2-guanine methylation"/>
    <property type="evidence" value="ECO:0007669"/>
    <property type="project" value="TreeGrafter"/>
</dbReference>
<evidence type="ECO:0000256" key="9">
    <source>
        <dbReference type="PROSITE-ProRule" id="PRU00958"/>
    </source>
</evidence>
<evidence type="ECO:0000256" key="1">
    <source>
        <dbReference type="ARBA" id="ARBA00022555"/>
    </source>
</evidence>
<dbReference type="FunFam" id="3.30.56.70:FF:000001">
    <property type="entry name" value="tRNA (guanine(26)-N(2))-dimethyltransferase"/>
    <property type="match status" value="1"/>
</dbReference>
<dbReference type="Gene3D" id="3.40.50.150">
    <property type="entry name" value="Vaccinia Virus protein VP39"/>
    <property type="match status" value="1"/>
</dbReference>
<accession>C1MP12</accession>
<dbReference type="GO" id="GO:0000049">
    <property type="term" value="F:tRNA binding"/>
    <property type="evidence" value="ECO:0007669"/>
    <property type="project" value="UniProtKB-UniRule"/>
</dbReference>
<evidence type="ECO:0000256" key="5">
    <source>
        <dbReference type="ARBA" id="ARBA00022694"/>
    </source>
</evidence>
<dbReference type="OMA" id="MKCCHEM"/>
<dbReference type="InterPro" id="IPR042296">
    <property type="entry name" value="tRNA_met_Trm1_C"/>
</dbReference>
<reference evidence="11 12" key="1">
    <citation type="journal article" date="2009" name="Science">
        <title>Green evolution and dynamic adaptations revealed by genomes of the marine picoeukaryotes Micromonas.</title>
        <authorList>
            <person name="Worden A.Z."/>
            <person name="Lee J.H."/>
            <person name="Mock T."/>
            <person name="Rouze P."/>
            <person name="Simmons M.P."/>
            <person name="Aerts A.L."/>
            <person name="Allen A.E."/>
            <person name="Cuvelier M.L."/>
            <person name="Derelle E."/>
            <person name="Everett M.V."/>
            <person name="Foulon E."/>
            <person name="Grimwood J."/>
            <person name="Gundlach H."/>
            <person name="Henrissat B."/>
            <person name="Napoli C."/>
            <person name="McDonald S.M."/>
            <person name="Parker M.S."/>
            <person name="Rombauts S."/>
            <person name="Salamov A."/>
            <person name="Von Dassow P."/>
            <person name="Badger J.H."/>
            <person name="Coutinho P.M."/>
            <person name="Demir E."/>
            <person name="Dubchak I."/>
            <person name="Gentemann C."/>
            <person name="Eikrem W."/>
            <person name="Gready J.E."/>
            <person name="John U."/>
            <person name="Lanier W."/>
            <person name="Lindquist E.A."/>
            <person name="Lucas S."/>
            <person name="Mayer K.F."/>
            <person name="Moreau H."/>
            <person name="Not F."/>
            <person name="Otillar R."/>
            <person name="Panaud O."/>
            <person name="Pangilinan J."/>
            <person name="Paulsen I."/>
            <person name="Piegu B."/>
            <person name="Poliakov A."/>
            <person name="Robbens S."/>
            <person name="Schmutz J."/>
            <person name="Toulza E."/>
            <person name="Wyss T."/>
            <person name="Zelensky A."/>
            <person name="Zhou K."/>
            <person name="Armbrust E.V."/>
            <person name="Bhattacharya D."/>
            <person name="Goodenough U.W."/>
            <person name="Van de Peer Y."/>
            <person name="Grigoriev I.V."/>
        </authorList>
    </citation>
    <scope>NUCLEOTIDE SEQUENCE [LARGE SCALE GENOMIC DNA]</scope>
    <source>
        <strain evidence="11 12">CCMP1545</strain>
    </source>
</reference>
<dbReference type="PROSITE" id="PS51626">
    <property type="entry name" value="SAM_MT_TRM1"/>
    <property type="match status" value="1"/>
</dbReference>
<keyword evidence="6 9" id="KW-0694">RNA-binding</keyword>
<dbReference type="GeneID" id="9682644"/>
<dbReference type="Pfam" id="PF02005">
    <property type="entry name" value="TRM"/>
    <property type="match status" value="1"/>
</dbReference>
<dbReference type="SUPFAM" id="SSF53335">
    <property type="entry name" value="S-adenosyl-L-methionine-dependent methyltransferases"/>
    <property type="match status" value="1"/>
</dbReference>
<evidence type="ECO:0000256" key="8">
    <source>
        <dbReference type="ARBA" id="ARBA00051897"/>
    </source>
</evidence>
<evidence type="ECO:0000256" key="2">
    <source>
        <dbReference type="ARBA" id="ARBA00022603"/>
    </source>
</evidence>
<name>C1MP12_MICPC</name>
<proteinExistence type="inferred from homology"/>
<dbReference type="AlphaFoldDB" id="C1MP12"/>
<dbReference type="PANTHER" id="PTHR10631">
    <property type="entry name" value="N 2 ,N 2 -DIMETHYLGUANOSINE TRNA METHYLTRANSFERASE"/>
    <property type="match status" value="1"/>
</dbReference>
<dbReference type="EMBL" id="GG663737">
    <property type="protein sequence ID" value="EEH58385.1"/>
    <property type="molecule type" value="Genomic_DNA"/>
</dbReference>